<reference evidence="11 12" key="1">
    <citation type="submission" date="2021-05" db="EMBL/GenBank/DDBJ databases">
        <title>Croceibacterium sp. LX-88 genome sequence.</title>
        <authorList>
            <person name="Luo X."/>
        </authorList>
    </citation>
    <scope>NUCLEOTIDE SEQUENCE [LARGE SCALE GENOMIC DNA]</scope>
    <source>
        <strain evidence="11 12">LX-88</strain>
    </source>
</reference>
<dbReference type="InterPro" id="IPR025202">
    <property type="entry name" value="PLD-like_dom"/>
</dbReference>
<evidence type="ECO:0000256" key="9">
    <source>
        <dbReference type="ARBA" id="ARBA00029594"/>
    </source>
</evidence>
<dbReference type="InterPro" id="IPR015679">
    <property type="entry name" value="PLipase_D_fam"/>
</dbReference>
<keyword evidence="12" id="KW-1185">Reference proteome</keyword>
<dbReference type="CDD" id="cd09143">
    <property type="entry name" value="PLDc_vPLD1_2_like_bac_2"/>
    <property type="match status" value="1"/>
</dbReference>
<comment type="caution">
    <text evidence="11">The sequence shown here is derived from an EMBL/GenBank/DDBJ whole genome shotgun (WGS) entry which is preliminary data.</text>
</comment>
<dbReference type="PANTHER" id="PTHR18896">
    <property type="entry name" value="PHOSPHOLIPASE D"/>
    <property type="match status" value="1"/>
</dbReference>
<comment type="function">
    <text evidence="2">Could be a virulence factor.</text>
</comment>
<dbReference type="PANTHER" id="PTHR18896:SF76">
    <property type="entry name" value="PHOSPHOLIPASE"/>
    <property type="match status" value="1"/>
</dbReference>
<dbReference type="InterPro" id="IPR001736">
    <property type="entry name" value="PLipase_D/transphosphatidylase"/>
</dbReference>
<evidence type="ECO:0000256" key="7">
    <source>
        <dbReference type="ARBA" id="ARBA00022801"/>
    </source>
</evidence>
<dbReference type="SUPFAM" id="SSF56024">
    <property type="entry name" value="Phospholipase D/nuclease"/>
    <property type="match status" value="2"/>
</dbReference>
<evidence type="ECO:0000256" key="5">
    <source>
        <dbReference type="ARBA" id="ARBA00022525"/>
    </source>
</evidence>
<evidence type="ECO:0000313" key="12">
    <source>
        <dbReference type="Proteomes" id="UP000811255"/>
    </source>
</evidence>
<evidence type="ECO:0000313" key="11">
    <source>
        <dbReference type="EMBL" id="MBT2133991.1"/>
    </source>
</evidence>
<name>A0ABS5W2L1_9SPHN</name>
<comment type="subcellular location">
    <subcellularLocation>
        <location evidence="3">Secreted</location>
    </subcellularLocation>
</comment>
<comment type="catalytic activity">
    <reaction evidence="1">
        <text>a 1,2-diacyl-sn-glycero-3-phosphocholine + H2O = a 1,2-diacyl-sn-glycero-3-phosphate + choline + H(+)</text>
        <dbReference type="Rhea" id="RHEA:14445"/>
        <dbReference type="ChEBI" id="CHEBI:15354"/>
        <dbReference type="ChEBI" id="CHEBI:15377"/>
        <dbReference type="ChEBI" id="CHEBI:15378"/>
        <dbReference type="ChEBI" id="CHEBI:57643"/>
        <dbReference type="ChEBI" id="CHEBI:58608"/>
        <dbReference type="EC" id="3.1.4.4"/>
    </reaction>
</comment>
<keyword evidence="8" id="KW-0443">Lipid metabolism</keyword>
<evidence type="ECO:0000256" key="6">
    <source>
        <dbReference type="ARBA" id="ARBA00022737"/>
    </source>
</evidence>
<dbReference type="Proteomes" id="UP000811255">
    <property type="component" value="Unassembled WGS sequence"/>
</dbReference>
<keyword evidence="7" id="KW-0378">Hydrolase</keyword>
<feature type="domain" description="PLD phosphodiesterase" evidence="10">
    <location>
        <begin position="332"/>
        <end position="359"/>
    </location>
</feature>
<keyword evidence="6" id="KW-0677">Repeat</keyword>
<evidence type="ECO:0000256" key="2">
    <source>
        <dbReference type="ARBA" id="ARBA00003145"/>
    </source>
</evidence>
<proteinExistence type="predicted"/>
<evidence type="ECO:0000256" key="8">
    <source>
        <dbReference type="ARBA" id="ARBA00023098"/>
    </source>
</evidence>
<dbReference type="CDD" id="cd09140">
    <property type="entry name" value="PLDc_vPLD1_2_like_bac_1"/>
    <property type="match status" value="1"/>
</dbReference>
<gene>
    <name evidence="11" type="ORF">KK137_06555</name>
</gene>
<dbReference type="EMBL" id="JAHFVK010000001">
    <property type="protein sequence ID" value="MBT2133991.1"/>
    <property type="molecule type" value="Genomic_DNA"/>
</dbReference>
<dbReference type="SMART" id="SM00155">
    <property type="entry name" value="PLDc"/>
    <property type="match status" value="2"/>
</dbReference>
<protein>
    <recommendedName>
        <fullName evidence="4">Phospholipase D</fullName>
    </recommendedName>
    <alternativeName>
        <fullName evidence="9">Choline phosphatase</fullName>
    </alternativeName>
</protein>
<organism evidence="11 12">
    <name type="scientific">Croceibacterium selenioxidans</name>
    <dbReference type="NCBI Taxonomy" id="2838833"/>
    <lineage>
        <taxon>Bacteria</taxon>
        <taxon>Pseudomonadati</taxon>
        <taxon>Pseudomonadota</taxon>
        <taxon>Alphaproteobacteria</taxon>
        <taxon>Sphingomonadales</taxon>
        <taxon>Erythrobacteraceae</taxon>
        <taxon>Croceibacterium</taxon>
    </lineage>
</organism>
<evidence type="ECO:0000256" key="1">
    <source>
        <dbReference type="ARBA" id="ARBA00000798"/>
    </source>
</evidence>
<feature type="domain" description="PLD phosphodiesterase" evidence="10">
    <location>
        <begin position="122"/>
        <end position="145"/>
    </location>
</feature>
<dbReference type="Pfam" id="PF13091">
    <property type="entry name" value="PLDc_2"/>
    <property type="match status" value="1"/>
</dbReference>
<keyword evidence="5" id="KW-0964">Secreted</keyword>
<sequence length="488" mass="55594">MASRVRLIVDAEVYFDLAQQAMLKARQRILLIGWDVDTRVHLTHGRRWWQRAWKRDYPARLGGFIPWLTRHRPGLEVRILKWGVGALKFAVRGSMVLDLIRWFPNRRIDFKFDTIHPIGCSHHQKIVVVDKALAVCGGIDMTVGRWDTCEHLEQDPRRTTPNGASYAPWHDMTMMLEGPIAGELEELGLNRWLRAGGKRLTPSKPADESAWPDGLDPHFENVEVGIARTRPEYDGDPGVREIEELFKQHIARAQRFIYAESQYFASRVIAEAIIARMAEANAPEVVIVQPVTAHGWIEAAAMDPARAQLVAAIREIDRQGRFHIYTPYSGETPIYVHAKVLIVDDRILRVGSANFNNRSMGLDSECDVFIDCERPANGHCGDVIRDLRHSLLAEHCGISAEKVAELIERTGSMAEMIAWLGRDSDRHLRPFHPEPLPELPMKLAANEVLDPEEPADMFQIRRPRRGLLRKGGLLARGMTRVKRKYRPQ</sequence>
<accession>A0ABS5W2L1</accession>
<evidence type="ECO:0000256" key="4">
    <source>
        <dbReference type="ARBA" id="ARBA00018392"/>
    </source>
</evidence>
<dbReference type="Gene3D" id="3.30.870.10">
    <property type="entry name" value="Endonuclease Chain A"/>
    <property type="match status" value="2"/>
</dbReference>
<dbReference type="PROSITE" id="PS50035">
    <property type="entry name" value="PLD"/>
    <property type="match status" value="2"/>
</dbReference>
<evidence type="ECO:0000259" key="10">
    <source>
        <dbReference type="PROSITE" id="PS50035"/>
    </source>
</evidence>
<evidence type="ECO:0000256" key="3">
    <source>
        <dbReference type="ARBA" id="ARBA00004613"/>
    </source>
</evidence>